<name>A0ABP0Q3H5_9DINO</name>
<comment type="caution">
    <text evidence="1">The sequence shown here is derived from an EMBL/GenBank/DDBJ whole genome shotgun (WGS) entry which is preliminary data.</text>
</comment>
<evidence type="ECO:0000313" key="1">
    <source>
        <dbReference type="EMBL" id="CAK9082811.1"/>
    </source>
</evidence>
<gene>
    <name evidence="1" type="ORF">CCMP2556_LOCUS40426</name>
</gene>
<keyword evidence="2" id="KW-1185">Reference proteome</keyword>
<dbReference type="EMBL" id="CAXAMN010023962">
    <property type="protein sequence ID" value="CAK9082811.1"/>
    <property type="molecule type" value="Genomic_DNA"/>
</dbReference>
<accession>A0ABP0Q3H5</accession>
<reference evidence="1 2" key="1">
    <citation type="submission" date="2024-02" db="EMBL/GenBank/DDBJ databases">
        <authorList>
            <person name="Chen Y."/>
            <person name="Shah S."/>
            <person name="Dougan E. K."/>
            <person name="Thang M."/>
            <person name="Chan C."/>
        </authorList>
    </citation>
    <scope>NUCLEOTIDE SEQUENCE [LARGE SCALE GENOMIC DNA]</scope>
</reference>
<protein>
    <submittedName>
        <fullName evidence="1">Uncharacterized protein</fullName>
    </submittedName>
</protein>
<sequence length="319" mass="37079">MVQFELDQFREEFNQLYEKMVDEEELGLDLSSVPTDEVIHKALLSQLHAHHFPLWLEQLDVQQTFEELRLAGVTGFAGIKDDNVALLNFVEQLTISHNLRAGKMFWRNVYRLWLLRCAQMADHDIARRMRTFVEKFNKENPELAASYQHGPVKTEERTRHKEKTLGFVPSAESFDGRSSASRILDVVRGSITVKSPKAVLKLMESFKKLDRSMDRMILVRQINRFNREAETLEGYRFMEMHVLFRNGVRAASCGREGKTIEVDLLGEVCIVLEDFLQIHKRRHLLFKIKQGIFDWTAEDEEPDADVDLDSSLRGDDLPQ</sequence>
<evidence type="ECO:0000313" key="2">
    <source>
        <dbReference type="Proteomes" id="UP001642484"/>
    </source>
</evidence>
<organism evidence="1 2">
    <name type="scientific">Durusdinium trenchii</name>
    <dbReference type="NCBI Taxonomy" id="1381693"/>
    <lineage>
        <taxon>Eukaryota</taxon>
        <taxon>Sar</taxon>
        <taxon>Alveolata</taxon>
        <taxon>Dinophyceae</taxon>
        <taxon>Suessiales</taxon>
        <taxon>Symbiodiniaceae</taxon>
        <taxon>Durusdinium</taxon>
    </lineage>
</organism>
<dbReference type="Proteomes" id="UP001642484">
    <property type="component" value="Unassembled WGS sequence"/>
</dbReference>
<proteinExistence type="predicted"/>